<comment type="subcellular location">
    <subcellularLocation>
        <location evidence="2">Membrane</location>
        <topology evidence="2">Multi-pass membrane protein</topology>
    </subcellularLocation>
</comment>
<keyword evidence="15" id="KW-0067">ATP-binding</keyword>
<organism evidence="15 16">
    <name type="scientific">Neptuniibacter pectenicola</name>
    <dbReference type="NCBI Taxonomy" id="1806669"/>
    <lineage>
        <taxon>Bacteria</taxon>
        <taxon>Pseudomonadati</taxon>
        <taxon>Pseudomonadota</taxon>
        <taxon>Gammaproteobacteria</taxon>
        <taxon>Oceanospirillales</taxon>
        <taxon>Oceanospirillaceae</taxon>
        <taxon>Neptuniibacter</taxon>
    </lineage>
</organism>
<keyword evidence="5" id="KW-0808">Transferase</keyword>
<evidence type="ECO:0000256" key="4">
    <source>
        <dbReference type="ARBA" id="ARBA00022553"/>
    </source>
</evidence>
<evidence type="ECO:0000256" key="7">
    <source>
        <dbReference type="ARBA" id="ARBA00022777"/>
    </source>
</evidence>
<evidence type="ECO:0000256" key="9">
    <source>
        <dbReference type="ARBA" id="ARBA00023012"/>
    </source>
</evidence>
<dbReference type="SMART" id="SM00387">
    <property type="entry name" value="HATPase_c"/>
    <property type="match status" value="1"/>
</dbReference>
<dbReference type="InterPro" id="IPR050428">
    <property type="entry name" value="TCS_sensor_his_kinase"/>
</dbReference>
<dbReference type="Gene3D" id="3.30.565.10">
    <property type="entry name" value="Histidine kinase-like ATPase, C-terminal domain"/>
    <property type="match status" value="1"/>
</dbReference>
<feature type="region of interest" description="Disordered" evidence="11">
    <location>
        <begin position="65"/>
        <end position="101"/>
    </location>
</feature>
<evidence type="ECO:0000313" key="16">
    <source>
        <dbReference type="Proteomes" id="UP001449225"/>
    </source>
</evidence>
<dbReference type="InterPro" id="IPR003660">
    <property type="entry name" value="HAMP_dom"/>
</dbReference>
<gene>
    <name evidence="15" type="ORF">WNY58_10700</name>
</gene>
<dbReference type="SMART" id="SM00304">
    <property type="entry name" value="HAMP"/>
    <property type="match status" value="1"/>
</dbReference>
<evidence type="ECO:0000259" key="13">
    <source>
        <dbReference type="PROSITE" id="PS50109"/>
    </source>
</evidence>
<evidence type="ECO:0000256" key="5">
    <source>
        <dbReference type="ARBA" id="ARBA00022679"/>
    </source>
</evidence>
<dbReference type="PROSITE" id="PS50109">
    <property type="entry name" value="HIS_KIN"/>
    <property type="match status" value="1"/>
</dbReference>
<keyword evidence="4" id="KW-0597">Phosphoprotein</keyword>
<evidence type="ECO:0000256" key="8">
    <source>
        <dbReference type="ARBA" id="ARBA00022989"/>
    </source>
</evidence>
<dbReference type="PANTHER" id="PTHR45436">
    <property type="entry name" value="SENSOR HISTIDINE KINASE YKOH"/>
    <property type="match status" value="1"/>
</dbReference>
<comment type="caution">
    <text evidence="15">The sequence shown here is derived from an EMBL/GenBank/DDBJ whole genome shotgun (WGS) entry which is preliminary data.</text>
</comment>
<dbReference type="GO" id="GO:0005524">
    <property type="term" value="F:ATP binding"/>
    <property type="evidence" value="ECO:0007669"/>
    <property type="project" value="UniProtKB-KW"/>
</dbReference>
<keyword evidence="8 12" id="KW-1133">Transmembrane helix</keyword>
<dbReference type="EC" id="2.7.13.3" evidence="3"/>
<keyword evidence="10 12" id="KW-0472">Membrane</keyword>
<feature type="transmembrane region" description="Helical" evidence="12">
    <location>
        <begin position="170"/>
        <end position="197"/>
    </location>
</feature>
<evidence type="ECO:0000259" key="14">
    <source>
        <dbReference type="PROSITE" id="PS50885"/>
    </source>
</evidence>
<keyword evidence="7" id="KW-0418">Kinase</keyword>
<proteinExistence type="predicted"/>
<dbReference type="SUPFAM" id="SSF158472">
    <property type="entry name" value="HAMP domain-like"/>
    <property type="match status" value="1"/>
</dbReference>
<dbReference type="Pfam" id="PF00512">
    <property type="entry name" value="HisKA"/>
    <property type="match status" value="1"/>
</dbReference>
<dbReference type="Proteomes" id="UP001449225">
    <property type="component" value="Unassembled WGS sequence"/>
</dbReference>
<feature type="transmembrane region" description="Helical" evidence="12">
    <location>
        <begin position="7"/>
        <end position="32"/>
    </location>
</feature>
<evidence type="ECO:0000313" key="15">
    <source>
        <dbReference type="EMBL" id="MEM5536860.1"/>
    </source>
</evidence>
<dbReference type="CDD" id="cd06225">
    <property type="entry name" value="HAMP"/>
    <property type="match status" value="1"/>
</dbReference>
<evidence type="ECO:0000256" key="2">
    <source>
        <dbReference type="ARBA" id="ARBA00004141"/>
    </source>
</evidence>
<keyword evidence="6 12" id="KW-0812">Transmembrane</keyword>
<evidence type="ECO:0000256" key="12">
    <source>
        <dbReference type="SAM" id="Phobius"/>
    </source>
</evidence>
<evidence type="ECO:0000256" key="6">
    <source>
        <dbReference type="ARBA" id="ARBA00022692"/>
    </source>
</evidence>
<dbReference type="PRINTS" id="PR00344">
    <property type="entry name" value="BCTRLSENSOR"/>
</dbReference>
<sequence length="464" mass="52515">MKWYNRLFWKIFVSIWAVSFFVLLATIVFVGAVTEQDRFKDVITAKSEGYAEAMVEKYEHKGFKTLIPNLPRPRPKHRGEDDHERGPRPGPGPGAGPDKDKHEDFRRAVWLNISERVFITDIERQKKVIGFKNFKRDSDSLYVFNLTSESGRVYKVEVDLHWDASPLTHLLATVLSLQMVLILLIASIGALLVSAIVTRPLNLLREHSQAIYRGELDRRTDEKLRKRGDELGELARDFDRMADYVQQTITSHQRLMQDVSHELRAPLARLQAAAGIAEQRMGEDDKAVKRIIKECQRLDQLIGEILSLSRLEQMDGHGERVWLYSLLQEWVDDAHFTYPKRHFNLTMKSDCEVSINVKLLERAVNNILGNACKHTAEGVDIDLTVDKTDQCVLCIRDHGAGVSDAELAQLCNPFYRGQSQAKGYGLGLSIAQRAVERLGGTLTLRNHPNGGLEAIIGLPCSCPP</sequence>
<dbReference type="Pfam" id="PF02518">
    <property type="entry name" value="HATPase_c"/>
    <property type="match status" value="1"/>
</dbReference>
<protein>
    <recommendedName>
        <fullName evidence="3">histidine kinase</fullName>
        <ecNumber evidence="3">2.7.13.3</ecNumber>
    </recommendedName>
</protein>
<dbReference type="PANTHER" id="PTHR45436:SF15">
    <property type="entry name" value="SENSOR HISTIDINE KINASE CUSS"/>
    <property type="match status" value="1"/>
</dbReference>
<dbReference type="InterPro" id="IPR036097">
    <property type="entry name" value="HisK_dim/P_sf"/>
</dbReference>
<keyword evidence="9" id="KW-0902">Two-component regulatory system</keyword>
<keyword evidence="15" id="KW-0547">Nucleotide-binding</keyword>
<dbReference type="Gene3D" id="1.10.287.130">
    <property type="match status" value="1"/>
</dbReference>
<keyword evidence="16" id="KW-1185">Reference proteome</keyword>
<dbReference type="SMART" id="SM00388">
    <property type="entry name" value="HisKA"/>
    <property type="match status" value="1"/>
</dbReference>
<dbReference type="InterPro" id="IPR004358">
    <property type="entry name" value="Sig_transdc_His_kin-like_C"/>
</dbReference>
<dbReference type="PROSITE" id="PS50885">
    <property type="entry name" value="HAMP"/>
    <property type="match status" value="1"/>
</dbReference>
<evidence type="ECO:0000256" key="1">
    <source>
        <dbReference type="ARBA" id="ARBA00000085"/>
    </source>
</evidence>
<reference evidence="15 16" key="1">
    <citation type="submission" date="2024-03" db="EMBL/GenBank/DDBJ databases">
        <title>Community enrichment and isolation of bacterial strains for fucoidan degradation.</title>
        <authorList>
            <person name="Sichert A."/>
        </authorList>
    </citation>
    <scope>NUCLEOTIDE SEQUENCE [LARGE SCALE GENOMIC DNA]</scope>
    <source>
        <strain evidence="15 16">AS76</strain>
    </source>
</reference>
<evidence type="ECO:0000256" key="10">
    <source>
        <dbReference type="ARBA" id="ARBA00023136"/>
    </source>
</evidence>
<comment type="catalytic activity">
    <reaction evidence="1">
        <text>ATP + protein L-histidine = ADP + protein N-phospho-L-histidine.</text>
        <dbReference type="EC" id="2.7.13.3"/>
    </reaction>
</comment>
<evidence type="ECO:0000256" key="3">
    <source>
        <dbReference type="ARBA" id="ARBA00012438"/>
    </source>
</evidence>
<accession>A0ABU9TT37</accession>
<dbReference type="InterPro" id="IPR003594">
    <property type="entry name" value="HATPase_dom"/>
</dbReference>
<dbReference type="InterPro" id="IPR005467">
    <property type="entry name" value="His_kinase_dom"/>
</dbReference>
<dbReference type="InterPro" id="IPR036890">
    <property type="entry name" value="HATPase_C_sf"/>
</dbReference>
<dbReference type="SUPFAM" id="SSF47384">
    <property type="entry name" value="Homodimeric domain of signal transducing histidine kinase"/>
    <property type="match status" value="1"/>
</dbReference>
<dbReference type="Pfam" id="PF00672">
    <property type="entry name" value="HAMP"/>
    <property type="match status" value="1"/>
</dbReference>
<dbReference type="Gene3D" id="6.10.340.10">
    <property type="match status" value="1"/>
</dbReference>
<dbReference type="CDD" id="cd00082">
    <property type="entry name" value="HisKA"/>
    <property type="match status" value="1"/>
</dbReference>
<dbReference type="RefSeq" id="WP_342854510.1">
    <property type="nucleotide sequence ID" value="NZ_JBBMRA010000009.1"/>
</dbReference>
<feature type="domain" description="HAMP" evidence="14">
    <location>
        <begin position="195"/>
        <end position="250"/>
    </location>
</feature>
<dbReference type="InterPro" id="IPR003661">
    <property type="entry name" value="HisK_dim/P_dom"/>
</dbReference>
<dbReference type="EMBL" id="JBBMRA010000009">
    <property type="protein sequence ID" value="MEM5536860.1"/>
    <property type="molecule type" value="Genomic_DNA"/>
</dbReference>
<feature type="domain" description="Histidine kinase" evidence="13">
    <location>
        <begin position="258"/>
        <end position="462"/>
    </location>
</feature>
<dbReference type="SUPFAM" id="SSF55874">
    <property type="entry name" value="ATPase domain of HSP90 chaperone/DNA topoisomerase II/histidine kinase"/>
    <property type="match status" value="1"/>
</dbReference>
<name>A0ABU9TT37_9GAMM</name>
<evidence type="ECO:0000256" key="11">
    <source>
        <dbReference type="SAM" id="MobiDB-lite"/>
    </source>
</evidence>
<feature type="compositionally biased region" description="Basic and acidic residues" evidence="11">
    <location>
        <begin position="78"/>
        <end position="87"/>
    </location>
</feature>